<comment type="caution">
    <text evidence="1">The sequence shown here is derived from an EMBL/GenBank/DDBJ whole genome shotgun (WGS) entry which is preliminary data.</text>
</comment>
<name>A0ABP6T8F6_9ACTN</name>
<evidence type="ECO:0000313" key="2">
    <source>
        <dbReference type="Proteomes" id="UP001501676"/>
    </source>
</evidence>
<proteinExistence type="predicted"/>
<keyword evidence="2" id="KW-1185">Reference proteome</keyword>
<sequence length="65" mass="7317">MDDDGVVGPDTFGRADNNLYWVGSEIRYNGSRTDAHNFYRTSSGRWYLGGGSTHYYSYNSTSMCS</sequence>
<protein>
    <submittedName>
        <fullName evidence="1">Uncharacterized protein</fullName>
    </submittedName>
</protein>
<accession>A0ABP6T8F6</accession>
<organism evidence="1 2">
    <name type="scientific">Cryptosporangium minutisporangium</name>
    <dbReference type="NCBI Taxonomy" id="113569"/>
    <lineage>
        <taxon>Bacteria</taxon>
        <taxon>Bacillati</taxon>
        <taxon>Actinomycetota</taxon>
        <taxon>Actinomycetes</taxon>
        <taxon>Cryptosporangiales</taxon>
        <taxon>Cryptosporangiaceae</taxon>
        <taxon>Cryptosporangium</taxon>
    </lineage>
</organism>
<dbReference type="Proteomes" id="UP001501676">
    <property type="component" value="Unassembled WGS sequence"/>
</dbReference>
<reference evidence="2" key="1">
    <citation type="journal article" date="2019" name="Int. J. Syst. Evol. Microbiol.">
        <title>The Global Catalogue of Microorganisms (GCM) 10K type strain sequencing project: providing services to taxonomists for standard genome sequencing and annotation.</title>
        <authorList>
            <consortium name="The Broad Institute Genomics Platform"/>
            <consortium name="The Broad Institute Genome Sequencing Center for Infectious Disease"/>
            <person name="Wu L."/>
            <person name="Ma J."/>
        </authorList>
    </citation>
    <scope>NUCLEOTIDE SEQUENCE [LARGE SCALE GENOMIC DNA]</scope>
    <source>
        <strain evidence="2">JCM 9458</strain>
    </source>
</reference>
<dbReference type="EMBL" id="BAAAYN010000044">
    <property type="protein sequence ID" value="GAA3394297.1"/>
    <property type="molecule type" value="Genomic_DNA"/>
</dbReference>
<gene>
    <name evidence="1" type="ORF">GCM10020369_63150</name>
</gene>
<evidence type="ECO:0000313" key="1">
    <source>
        <dbReference type="EMBL" id="GAA3394297.1"/>
    </source>
</evidence>